<evidence type="ECO:0000256" key="1">
    <source>
        <dbReference type="ARBA" id="ARBA00007637"/>
    </source>
</evidence>
<evidence type="ECO:0000259" key="2">
    <source>
        <dbReference type="Pfam" id="PF01370"/>
    </source>
</evidence>
<dbReference type="Pfam" id="PF01370">
    <property type="entry name" value="Epimerase"/>
    <property type="match status" value="1"/>
</dbReference>
<sequence length="283" mass="32327">LHVVDGYLQQGWKVVVVDNLSSGKKENLNEKAKFYQMDITDKRLDKIFAEERFELVNHHAAQIDVRVSVKKPMFDAEVNILGTLNLLNNCVKHGVNNFIFISSGGVVYGEPTDLPVDEHYPKNPLSPYGVSKHTIEHYLHYYRKTYELNYLSLRYANVYGARQDPYGEAGVIAIFTQQMLRGKRPKIFGDGEQLRDYIHVSEVVNVHLLASQKIESLNERKPSSPDDLAYNVGTGKGSSVNLLYQLLAEIIGFKVQPIYAPERKGEIRRIFLNTDKAKKELDW</sequence>
<organism evidence="3">
    <name type="scientific">marine sediment metagenome</name>
    <dbReference type="NCBI Taxonomy" id="412755"/>
    <lineage>
        <taxon>unclassified sequences</taxon>
        <taxon>metagenomes</taxon>
        <taxon>ecological metagenomes</taxon>
    </lineage>
</organism>
<comment type="caution">
    <text evidence="3">The sequence shown here is derived from an EMBL/GenBank/DDBJ whole genome shotgun (WGS) entry which is preliminary data.</text>
</comment>
<feature type="domain" description="NAD-dependent epimerase/dehydratase" evidence="2">
    <location>
        <begin position="2"/>
        <end position="219"/>
    </location>
</feature>
<dbReference type="PANTHER" id="PTHR43725:SF53">
    <property type="entry name" value="UDP-ARABINOSE 4-EPIMERASE 1"/>
    <property type="match status" value="1"/>
</dbReference>
<feature type="non-terminal residue" evidence="3">
    <location>
        <position position="1"/>
    </location>
</feature>
<dbReference type="Gene3D" id="3.90.25.10">
    <property type="entry name" value="UDP-galactose 4-epimerase, domain 1"/>
    <property type="match status" value="1"/>
</dbReference>
<protein>
    <recommendedName>
        <fullName evidence="2">NAD-dependent epimerase/dehydratase domain-containing protein</fullName>
    </recommendedName>
</protein>
<comment type="similarity">
    <text evidence="1">Belongs to the NAD(P)-dependent epimerase/dehydratase family.</text>
</comment>
<dbReference type="SUPFAM" id="SSF51735">
    <property type="entry name" value="NAD(P)-binding Rossmann-fold domains"/>
    <property type="match status" value="1"/>
</dbReference>
<dbReference type="Gene3D" id="3.40.50.720">
    <property type="entry name" value="NAD(P)-binding Rossmann-like Domain"/>
    <property type="match status" value="1"/>
</dbReference>
<name>X1C3L1_9ZZZZ</name>
<proteinExistence type="inferred from homology"/>
<gene>
    <name evidence="3" type="ORF">S01H4_44335</name>
</gene>
<evidence type="ECO:0000313" key="3">
    <source>
        <dbReference type="EMBL" id="GAG90993.1"/>
    </source>
</evidence>
<accession>X1C3L1</accession>
<reference evidence="3" key="1">
    <citation type="journal article" date="2014" name="Front. Microbiol.">
        <title>High frequency of phylogenetically diverse reductive dehalogenase-homologous genes in deep subseafloor sedimentary metagenomes.</title>
        <authorList>
            <person name="Kawai M."/>
            <person name="Futagami T."/>
            <person name="Toyoda A."/>
            <person name="Takaki Y."/>
            <person name="Nishi S."/>
            <person name="Hori S."/>
            <person name="Arai W."/>
            <person name="Tsubouchi T."/>
            <person name="Morono Y."/>
            <person name="Uchiyama I."/>
            <person name="Ito T."/>
            <person name="Fujiyama A."/>
            <person name="Inagaki F."/>
            <person name="Takami H."/>
        </authorList>
    </citation>
    <scope>NUCLEOTIDE SEQUENCE</scope>
    <source>
        <strain evidence="3">Expedition CK06-06</strain>
    </source>
</reference>
<dbReference type="EMBL" id="BART01024572">
    <property type="protein sequence ID" value="GAG90993.1"/>
    <property type="molecule type" value="Genomic_DNA"/>
</dbReference>
<dbReference type="AlphaFoldDB" id="X1C3L1"/>
<dbReference type="InterPro" id="IPR036291">
    <property type="entry name" value="NAD(P)-bd_dom_sf"/>
</dbReference>
<dbReference type="PANTHER" id="PTHR43725">
    <property type="entry name" value="UDP-GLUCOSE 4-EPIMERASE"/>
    <property type="match status" value="1"/>
</dbReference>
<feature type="non-terminal residue" evidence="3">
    <location>
        <position position="283"/>
    </location>
</feature>
<dbReference type="InterPro" id="IPR001509">
    <property type="entry name" value="Epimerase_deHydtase"/>
</dbReference>